<dbReference type="InterPro" id="IPR027359">
    <property type="entry name" value="Volt_channel_dom_sf"/>
</dbReference>
<keyword evidence="7" id="KW-0406">Ion transport</keyword>
<dbReference type="PANTHER" id="PTHR10037:SF62">
    <property type="entry name" value="SODIUM CHANNEL PROTEIN 60E"/>
    <property type="match status" value="1"/>
</dbReference>
<sequence>MPSPLSLRARLGTWIESAPIQRLIIALIVLNAVTLGLETSETVMASIGPLLVSLDRLVLAVFVLEIAIKLFAFGGRFFRNAWNVFDFLVVGIALVPASGPLAVLRTLRVLRVLRLVSTVPRLRFVVEALLKAIPGIASIAGLMLLLFYVFAVMATNLYGARFPDWFGSIGASMYTLFQIMTLESWSMGIVRPVMAAYPLAWLFFVPFILIATFTMLNLFIGIIVDTMQTMHEAGHEAEREQLAGAMHQDTDRVLQEMQRMRQELSALRTSVEAIEHARPEAPR</sequence>
<proteinExistence type="predicted"/>
<evidence type="ECO:0000256" key="4">
    <source>
        <dbReference type="ARBA" id="ARBA00023136"/>
    </source>
</evidence>
<feature type="transmembrane region" description="Helical" evidence="5">
    <location>
        <begin position="20"/>
        <end position="37"/>
    </location>
</feature>
<accession>A0AAJ0U694</accession>
<keyword evidence="7" id="KW-0813">Transport</keyword>
<evidence type="ECO:0000313" key="8">
    <source>
        <dbReference type="Proteomes" id="UP001296776"/>
    </source>
</evidence>
<dbReference type="GO" id="GO:0005248">
    <property type="term" value="F:voltage-gated sodium channel activity"/>
    <property type="evidence" value="ECO:0007669"/>
    <property type="project" value="TreeGrafter"/>
</dbReference>
<evidence type="ECO:0000259" key="6">
    <source>
        <dbReference type="Pfam" id="PF00520"/>
    </source>
</evidence>
<keyword evidence="2 5" id="KW-0812">Transmembrane</keyword>
<dbReference type="InterPro" id="IPR043203">
    <property type="entry name" value="VGCC_Ca_Na"/>
</dbReference>
<reference evidence="7" key="2">
    <citation type="journal article" date="2020" name="Microorganisms">
        <title>Osmotic Adaptation and Compatible Solute Biosynthesis of Phototrophic Bacteria as Revealed from Genome Analyses.</title>
        <authorList>
            <person name="Imhoff J.F."/>
            <person name="Rahn T."/>
            <person name="Kunzel S."/>
            <person name="Keller A."/>
            <person name="Neulinger S.C."/>
        </authorList>
    </citation>
    <scope>NUCLEOTIDE SEQUENCE</scope>
    <source>
        <strain evidence="7">DSM 11080</strain>
    </source>
</reference>
<feature type="transmembrane region" description="Helical" evidence="5">
    <location>
        <begin position="128"/>
        <end position="153"/>
    </location>
</feature>
<organism evidence="7 8">
    <name type="scientific">Halochromatium glycolicum</name>
    <dbReference type="NCBI Taxonomy" id="85075"/>
    <lineage>
        <taxon>Bacteria</taxon>
        <taxon>Pseudomonadati</taxon>
        <taxon>Pseudomonadota</taxon>
        <taxon>Gammaproteobacteria</taxon>
        <taxon>Chromatiales</taxon>
        <taxon>Chromatiaceae</taxon>
        <taxon>Halochromatium</taxon>
    </lineage>
</organism>
<evidence type="ECO:0000256" key="5">
    <source>
        <dbReference type="SAM" id="Phobius"/>
    </source>
</evidence>
<evidence type="ECO:0000256" key="2">
    <source>
        <dbReference type="ARBA" id="ARBA00022692"/>
    </source>
</evidence>
<dbReference type="AlphaFoldDB" id="A0AAJ0U694"/>
<feature type="domain" description="Ion transport" evidence="6">
    <location>
        <begin position="21"/>
        <end position="232"/>
    </location>
</feature>
<feature type="transmembrane region" description="Helical" evidence="5">
    <location>
        <begin position="199"/>
        <end position="224"/>
    </location>
</feature>
<gene>
    <name evidence="7" type="ORF">CKO40_15780</name>
</gene>
<evidence type="ECO:0000256" key="1">
    <source>
        <dbReference type="ARBA" id="ARBA00004141"/>
    </source>
</evidence>
<evidence type="ECO:0000313" key="7">
    <source>
        <dbReference type="EMBL" id="MBK1705977.1"/>
    </source>
</evidence>
<dbReference type="PANTHER" id="PTHR10037">
    <property type="entry name" value="VOLTAGE-GATED CATION CHANNEL CALCIUM AND SODIUM"/>
    <property type="match status" value="1"/>
</dbReference>
<comment type="caution">
    <text evidence="7">The sequence shown here is derived from an EMBL/GenBank/DDBJ whole genome shotgun (WGS) entry which is preliminary data.</text>
</comment>
<comment type="subcellular location">
    <subcellularLocation>
        <location evidence="1">Membrane</location>
        <topology evidence="1">Multi-pass membrane protein</topology>
    </subcellularLocation>
</comment>
<evidence type="ECO:0000256" key="3">
    <source>
        <dbReference type="ARBA" id="ARBA00022989"/>
    </source>
</evidence>
<dbReference type="InterPro" id="IPR005821">
    <property type="entry name" value="Ion_trans_dom"/>
</dbReference>
<feature type="transmembrane region" description="Helical" evidence="5">
    <location>
        <begin position="57"/>
        <end position="78"/>
    </location>
</feature>
<name>A0AAJ0U694_9GAMM</name>
<dbReference type="GO" id="GO:0001518">
    <property type="term" value="C:voltage-gated sodium channel complex"/>
    <property type="evidence" value="ECO:0007669"/>
    <property type="project" value="TreeGrafter"/>
</dbReference>
<keyword evidence="4 5" id="KW-0472">Membrane</keyword>
<dbReference type="EMBL" id="NRSJ01000031">
    <property type="protein sequence ID" value="MBK1705977.1"/>
    <property type="molecule type" value="Genomic_DNA"/>
</dbReference>
<dbReference type="Proteomes" id="UP001296776">
    <property type="component" value="Unassembled WGS sequence"/>
</dbReference>
<dbReference type="Gene3D" id="1.10.287.70">
    <property type="match status" value="1"/>
</dbReference>
<dbReference type="RefSeq" id="WP_200347290.1">
    <property type="nucleotide sequence ID" value="NZ_NRSJ01000031.1"/>
</dbReference>
<keyword evidence="7" id="KW-0407">Ion channel</keyword>
<feature type="transmembrane region" description="Helical" evidence="5">
    <location>
        <begin position="165"/>
        <end position="187"/>
    </location>
</feature>
<keyword evidence="8" id="KW-1185">Reference proteome</keyword>
<dbReference type="Pfam" id="PF00520">
    <property type="entry name" value="Ion_trans"/>
    <property type="match status" value="1"/>
</dbReference>
<dbReference type="SUPFAM" id="SSF81324">
    <property type="entry name" value="Voltage-gated potassium channels"/>
    <property type="match status" value="1"/>
</dbReference>
<dbReference type="Gene3D" id="1.20.120.350">
    <property type="entry name" value="Voltage-gated potassium channels. Chain C"/>
    <property type="match status" value="1"/>
</dbReference>
<protein>
    <submittedName>
        <fullName evidence="7">Voltage-gated sodium channel</fullName>
    </submittedName>
</protein>
<keyword evidence="3 5" id="KW-1133">Transmembrane helix</keyword>
<reference evidence="7" key="1">
    <citation type="submission" date="2017-08" db="EMBL/GenBank/DDBJ databases">
        <authorList>
            <person name="Imhoff J.F."/>
            <person name="Rahn T."/>
            <person name="Kuenzel S."/>
            <person name="Neulinger S.C."/>
        </authorList>
    </citation>
    <scope>NUCLEOTIDE SEQUENCE</scope>
    <source>
        <strain evidence="7">DSM 11080</strain>
    </source>
</reference>
<feature type="transmembrane region" description="Helical" evidence="5">
    <location>
        <begin position="84"/>
        <end position="107"/>
    </location>
</feature>